<feature type="transmembrane region" description="Helical" evidence="1">
    <location>
        <begin position="67"/>
        <end position="86"/>
    </location>
</feature>
<dbReference type="RefSeq" id="WP_269427199.1">
    <property type="nucleotide sequence ID" value="NZ_JAPWGM010000002.1"/>
</dbReference>
<evidence type="ECO:0000313" key="3">
    <source>
        <dbReference type="Proteomes" id="UP001144347"/>
    </source>
</evidence>
<feature type="transmembrane region" description="Helical" evidence="1">
    <location>
        <begin position="7"/>
        <end position="27"/>
    </location>
</feature>
<name>A0ABT4L886_9SPHI</name>
<keyword evidence="1" id="KW-0812">Transmembrane</keyword>
<dbReference type="Proteomes" id="UP001144347">
    <property type="component" value="Unassembled WGS sequence"/>
</dbReference>
<keyword evidence="3" id="KW-1185">Reference proteome</keyword>
<evidence type="ECO:0000313" key="2">
    <source>
        <dbReference type="EMBL" id="MCZ4244134.1"/>
    </source>
</evidence>
<protein>
    <submittedName>
        <fullName evidence="2">Uncharacterized protein</fullName>
    </submittedName>
</protein>
<gene>
    <name evidence="2" type="ORF">O0955_08955</name>
</gene>
<sequence length="99" mass="11205">MNVLKIFYVLLIVFFVTGLLLFLVFVLPEYMACNKTMYEGEKGITFFGDEIDCGCENQAFGEALTQLFATILISLSLIIITLKLIMNKLKNKLISKNVL</sequence>
<proteinExistence type="predicted"/>
<accession>A0ABT4L886</accession>
<dbReference type="EMBL" id="JAPWGM010000002">
    <property type="protein sequence ID" value="MCZ4244134.1"/>
    <property type="molecule type" value="Genomic_DNA"/>
</dbReference>
<reference evidence="2" key="1">
    <citation type="submission" date="2022-12" db="EMBL/GenBank/DDBJ databases">
        <title>Genome sequence of HCMS5-2.</title>
        <authorList>
            <person name="Woo H."/>
        </authorList>
    </citation>
    <scope>NUCLEOTIDE SEQUENCE</scope>
    <source>
        <strain evidence="2">HCMS5-2</strain>
    </source>
</reference>
<keyword evidence="1" id="KW-1133">Transmembrane helix</keyword>
<organism evidence="2 3">
    <name type="scientific">Pedobacter punctiformis</name>
    <dbReference type="NCBI Taxonomy" id="3004097"/>
    <lineage>
        <taxon>Bacteria</taxon>
        <taxon>Pseudomonadati</taxon>
        <taxon>Bacteroidota</taxon>
        <taxon>Sphingobacteriia</taxon>
        <taxon>Sphingobacteriales</taxon>
        <taxon>Sphingobacteriaceae</taxon>
        <taxon>Pedobacter</taxon>
    </lineage>
</organism>
<comment type="caution">
    <text evidence="2">The sequence shown here is derived from an EMBL/GenBank/DDBJ whole genome shotgun (WGS) entry which is preliminary data.</text>
</comment>
<evidence type="ECO:0000256" key="1">
    <source>
        <dbReference type="SAM" id="Phobius"/>
    </source>
</evidence>
<keyword evidence="1" id="KW-0472">Membrane</keyword>